<protein>
    <submittedName>
        <fullName evidence="5">tRNA-binding protein</fullName>
    </submittedName>
</protein>
<feature type="domain" description="TRNA-binding" evidence="4">
    <location>
        <begin position="91"/>
        <end position="203"/>
    </location>
</feature>
<dbReference type="Proteomes" id="UP000190328">
    <property type="component" value="Unassembled WGS sequence"/>
</dbReference>
<evidence type="ECO:0000313" key="6">
    <source>
        <dbReference type="Proteomes" id="UP000190328"/>
    </source>
</evidence>
<dbReference type="CDD" id="cd02796">
    <property type="entry name" value="tRNA_bind_bactPheRS"/>
    <property type="match status" value="1"/>
</dbReference>
<name>A0A1T4PYY4_9ENTE</name>
<keyword evidence="6" id="KW-1185">Reference proteome</keyword>
<sequence length="210" mass="22763">MIFAYNKAHVGDVLMILVKNDNGADVTSTRCGNVTKIALKETNEVVAWNIFQASEMLGEISGVGQVVLSDEQIALLNEELAKEGFREVITQEKNSKFVIGFVKELTPHPDSDHLNIAQVEVDNGEMLQIVAGAPNIEQGQLVVVAKVGAMMPNGLVIWDGELRGVKSSGMMCSPRELQLENAPDVRGILVLEEGSATIGEAFSPEKHWHG</sequence>
<dbReference type="InterPro" id="IPR037154">
    <property type="entry name" value="YtpR-like_sf"/>
</dbReference>
<evidence type="ECO:0000256" key="1">
    <source>
        <dbReference type="ARBA" id="ARBA00022555"/>
    </source>
</evidence>
<gene>
    <name evidence="5" type="ORF">SAMN02745116_01988</name>
</gene>
<evidence type="ECO:0000259" key="4">
    <source>
        <dbReference type="PROSITE" id="PS50886"/>
    </source>
</evidence>
<dbReference type="InterPro" id="IPR012340">
    <property type="entry name" value="NA-bd_OB-fold"/>
</dbReference>
<dbReference type="STRING" id="263852.SAMN02745116_01988"/>
<accession>A0A1T4PYY4</accession>
<dbReference type="SUPFAM" id="SSF50249">
    <property type="entry name" value="Nucleic acid-binding proteins"/>
    <property type="match status" value="1"/>
</dbReference>
<evidence type="ECO:0000313" key="5">
    <source>
        <dbReference type="EMBL" id="SJZ96685.1"/>
    </source>
</evidence>
<dbReference type="InterPro" id="IPR027855">
    <property type="entry name" value="DUF4479"/>
</dbReference>
<keyword evidence="1 3" id="KW-0820">tRNA-binding</keyword>
<dbReference type="Pfam" id="PF01588">
    <property type="entry name" value="tRNA_bind"/>
    <property type="match status" value="1"/>
</dbReference>
<dbReference type="OrthoDB" id="9805455at2"/>
<dbReference type="InterPro" id="IPR002547">
    <property type="entry name" value="tRNA-bd_dom"/>
</dbReference>
<dbReference type="Pfam" id="PF14794">
    <property type="entry name" value="DUF4479"/>
    <property type="match status" value="1"/>
</dbReference>
<keyword evidence="2 3" id="KW-0694">RNA-binding</keyword>
<dbReference type="RefSeq" id="WP_078807906.1">
    <property type="nucleotide sequence ID" value="NZ_FUXI01000024.1"/>
</dbReference>
<dbReference type="GO" id="GO:0000049">
    <property type="term" value="F:tRNA binding"/>
    <property type="evidence" value="ECO:0007669"/>
    <property type="project" value="UniProtKB-UniRule"/>
</dbReference>
<dbReference type="NCBIfam" id="NF045760">
    <property type="entry name" value="YtpR"/>
    <property type="match status" value="1"/>
</dbReference>
<evidence type="ECO:0000256" key="3">
    <source>
        <dbReference type="PROSITE-ProRule" id="PRU00209"/>
    </source>
</evidence>
<dbReference type="PROSITE" id="PS50886">
    <property type="entry name" value="TRBD"/>
    <property type="match status" value="1"/>
</dbReference>
<proteinExistence type="predicted"/>
<organism evidence="5 6">
    <name type="scientific">Pilibacter termitis</name>
    <dbReference type="NCBI Taxonomy" id="263852"/>
    <lineage>
        <taxon>Bacteria</taxon>
        <taxon>Bacillati</taxon>
        <taxon>Bacillota</taxon>
        <taxon>Bacilli</taxon>
        <taxon>Lactobacillales</taxon>
        <taxon>Enterococcaceae</taxon>
        <taxon>Pilibacter</taxon>
    </lineage>
</organism>
<dbReference type="Gene3D" id="3.30.1940.10">
    <property type="entry name" value="YtpR-like"/>
    <property type="match status" value="1"/>
</dbReference>
<dbReference type="InterPro" id="IPR033714">
    <property type="entry name" value="tRNA_bind_bactPheRS"/>
</dbReference>
<evidence type="ECO:0000256" key="2">
    <source>
        <dbReference type="ARBA" id="ARBA00022884"/>
    </source>
</evidence>
<dbReference type="AlphaFoldDB" id="A0A1T4PYY4"/>
<dbReference type="EMBL" id="FUXI01000024">
    <property type="protein sequence ID" value="SJZ96685.1"/>
    <property type="molecule type" value="Genomic_DNA"/>
</dbReference>
<reference evidence="5 6" key="1">
    <citation type="submission" date="2017-02" db="EMBL/GenBank/DDBJ databases">
        <authorList>
            <person name="Peterson S.W."/>
        </authorList>
    </citation>
    <scope>NUCLEOTIDE SEQUENCE [LARGE SCALE GENOMIC DNA]</scope>
    <source>
        <strain evidence="5 6">ATCC BAA-1030</strain>
    </source>
</reference>
<dbReference type="Gene3D" id="2.40.50.140">
    <property type="entry name" value="Nucleic acid-binding proteins"/>
    <property type="match status" value="1"/>
</dbReference>